<accession>A0AAD9QA94</accession>
<dbReference type="AlphaFoldDB" id="A0AAD9QA94"/>
<gene>
    <name evidence="1" type="ORF">P5673_020028</name>
</gene>
<reference evidence="1" key="1">
    <citation type="journal article" date="2023" name="G3 (Bethesda)">
        <title>Whole genome assembly and annotation of the endangered Caribbean coral Acropora cervicornis.</title>
        <authorList>
            <person name="Selwyn J.D."/>
            <person name="Vollmer S.V."/>
        </authorList>
    </citation>
    <scope>NUCLEOTIDE SEQUENCE</scope>
    <source>
        <strain evidence="1">K2</strain>
    </source>
</reference>
<dbReference type="Proteomes" id="UP001249851">
    <property type="component" value="Unassembled WGS sequence"/>
</dbReference>
<organism evidence="1 2">
    <name type="scientific">Acropora cervicornis</name>
    <name type="common">Staghorn coral</name>
    <dbReference type="NCBI Taxonomy" id="6130"/>
    <lineage>
        <taxon>Eukaryota</taxon>
        <taxon>Metazoa</taxon>
        <taxon>Cnidaria</taxon>
        <taxon>Anthozoa</taxon>
        <taxon>Hexacorallia</taxon>
        <taxon>Scleractinia</taxon>
        <taxon>Astrocoeniina</taxon>
        <taxon>Acroporidae</taxon>
        <taxon>Acropora</taxon>
    </lineage>
</organism>
<comment type="caution">
    <text evidence="1">The sequence shown here is derived from an EMBL/GenBank/DDBJ whole genome shotgun (WGS) entry which is preliminary data.</text>
</comment>
<proteinExistence type="predicted"/>
<dbReference type="EMBL" id="JARQWQ010000048">
    <property type="protein sequence ID" value="KAK2557667.1"/>
    <property type="molecule type" value="Genomic_DNA"/>
</dbReference>
<reference evidence="1" key="2">
    <citation type="journal article" date="2023" name="Science">
        <title>Genomic signatures of disease resistance in endangered staghorn corals.</title>
        <authorList>
            <person name="Vollmer S.V."/>
            <person name="Selwyn J.D."/>
            <person name="Despard B.A."/>
            <person name="Roesel C.L."/>
        </authorList>
    </citation>
    <scope>NUCLEOTIDE SEQUENCE</scope>
    <source>
        <strain evidence="1">K2</strain>
    </source>
</reference>
<protein>
    <submittedName>
        <fullName evidence="1">Uncharacterized protein</fullName>
    </submittedName>
</protein>
<evidence type="ECO:0000313" key="2">
    <source>
        <dbReference type="Proteomes" id="UP001249851"/>
    </source>
</evidence>
<sequence length="74" mass="8439">MAACGGRLWKTSWLRQISHARIRITQPRRNISSSGAEKQGSLLRRVITDWKTPSIMFLTGVAGCLFYERFIGKK</sequence>
<name>A0AAD9QA94_ACRCE</name>
<keyword evidence="2" id="KW-1185">Reference proteome</keyword>
<evidence type="ECO:0000313" key="1">
    <source>
        <dbReference type="EMBL" id="KAK2557667.1"/>
    </source>
</evidence>